<dbReference type="InterPro" id="IPR036322">
    <property type="entry name" value="WD40_repeat_dom_sf"/>
</dbReference>
<dbReference type="PANTHER" id="PTHR19855:SF11">
    <property type="entry name" value="RIBOSOME BIOGENESIS PROTEIN WDR12"/>
    <property type="match status" value="1"/>
</dbReference>
<dbReference type="SUPFAM" id="SSF50978">
    <property type="entry name" value="WD40 repeat-like"/>
    <property type="match status" value="1"/>
</dbReference>
<name>A0A5J4VT78_9EUKA</name>
<evidence type="ECO:0000313" key="2">
    <source>
        <dbReference type="Proteomes" id="UP000324800"/>
    </source>
</evidence>
<dbReference type="InterPro" id="IPR001680">
    <property type="entry name" value="WD40_rpt"/>
</dbReference>
<comment type="caution">
    <text evidence="1">The sequence shown here is derived from an EMBL/GenBank/DDBJ whole genome shotgun (WGS) entry which is preliminary data.</text>
</comment>
<gene>
    <name evidence="1" type="ORF">EZS28_018641</name>
</gene>
<dbReference type="Pfam" id="PF00400">
    <property type="entry name" value="WD40"/>
    <property type="match status" value="3"/>
</dbReference>
<sequence length="580" mass="65269">MSKQESMIFIKLISHDERYAHFQSIGETVGVPGTVTTAELKSLLVKQMDITDATKRNFLFILGDRAIDTGKTLKQSIDELEFISEQVIEIEFIEPEVTPPKRKRSLAHDDAVLATTSLGGKWAMTGCLDGTTHVWNLTGEHISQMRTHEFPITCISAFYIDGEGENIVHIITGSKDAQLSIWEVRIEDKESVIWRKQAELNAHSDSVQSCAVSYDCRLLISGGWDGCIFNAPYSIMSISGYFKPPSSQQTMPFARIITGHVDGCIRLWDPHSPIRISSRPYRHCNSGFVSVVAWCQDSDFQFISLGHDGRICVWDMRSPTALHRKRVPFEPTKPALQAFSLNVQKSRTPQSIKSANTLQVAMPSVSLNIDGDEYISGVEQRRNKVFSGFLVNNLKSGYTIGCGCDDVIEFCYFAVGMTSPKTHPRRYFQCALILKFLKKEQLFARSPEPNQIRYQPAALVVANANQGTSAWDQAKIYQPLARDLGIVQDEATQIICDLKQNKKNPFRNVKFKNQKKTEELEFNEKSEIKLQKMKSDVQLPPEKLAFRSCTTPIFISGQTANTPNQYGVRSILSQFDANDI</sequence>
<accession>A0A5J4VT78</accession>
<organism evidence="1 2">
    <name type="scientific">Streblomastix strix</name>
    <dbReference type="NCBI Taxonomy" id="222440"/>
    <lineage>
        <taxon>Eukaryota</taxon>
        <taxon>Metamonada</taxon>
        <taxon>Preaxostyla</taxon>
        <taxon>Oxymonadida</taxon>
        <taxon>Streblomastigidae</taxon>
        <taxon>Streblomastix</taxon>
    </lineage>
</organism>
<dbReference type="Proteomes" id="UP000324800">
    <property type="component" value="Unassembled WGS sequence"/>
</dbReference>
<evidence type="ECO:0000313" key="1">
    <source>
        <dbReference type="EMBL" id="KAA6385832.1"/>
    </source>
</evidence>
<dbReference type="PANTHER" id="PTHR19855">
    <property type="entry name" value="WD40 REPEAT PROTEIN 12, 37"/>
    <property type="match status" value="1"/>
</dbReference>
<reference evidence="1 2" key="1">
    <citation type="submission" date="2019-03" db="EMBL/GenBank/DDBJ databases">
        <title>Single cell metagenomics reveals metabolic interactions within the superorganism composed of flagellate Streblomastix strix and complex community of Bacteroidetes bacteria on its surface.</title>
        <authorList>
            <person name="Treitli S.C."/>
            <person name="Kolisko M."/>
            <person name="Husnik F."/>
            <person name="Keeling P."/>
            <person name="Hampl V."/>
        </authorList>
    </citation>
    <scope>NUCLEOTIDE SEQUENCE [LARGE SCALE GENOMIC DNA]</scope>
    <source>
        <strain evidence="1">ST1C</strain>
    </source>
</reference>
<dbReference type="SMART" id="SM00320">
    <property type="entry name" value="WD40"/>
    <property type="match status" value="5"/>
</dbReference>
<dbReference type="AlphaFoldDB" id="A0A5J4VT78"/>
<dbReference type="Gene3D" id="2.130.10.10">
    <property type="entry name" value="YVTN repeat-like/Quinoprotein amine dehydrogenase"/>
    <property type="match status" value="2"/>
</dbReference>
<dbReference type="EMBL" id="SNRW01005084">
    <property type="protein sequence ID" value="KAA6385832.1"/>
    <property type="molecule type" value="Genomic_DNA"/>
</dbReference>
<protein>
    <submittedName>
        <fullName evidence="1">Uncharacterized protein</fullName>
    </submittedName>
</protein>
<proteinExistence type="predicted"/>
<dbReference type="InterPro" id="IPR015943">
    <property type="entry name" value="WD40/YVTN_repeat-like_dom_sf"/>
</dbReference>
<dbReference type="OrthoDB" id="10251381at2759"/>